<comment type="caution">
    <text evidence="2">The sequence shown here is derived from an EMBL/GenBank/DDBJ whole genome shotgun (WGS) entry which is preliminary data.</text>
</comment>
<evidence type="ECO:0000313" key="2">
    <source>
        <dbReference type="EMBL" id="TWT82514.1"/>
    </source>
</evidence>
<evidence type="ECO:0000256" key="1">
    <source>
        <dbReference type="SAM" id="Phobius"/>
    </source>
</evidence>
<feature type="transmembrane region" description="Helical" evidence="1">
    <location>
        <begin position="12"/>
        <end position="34"/>
    </location>
</feature>
<dbReference type="AlphaFoldDB" id="A0A5C5Z5I7"/>
<organism evidence="2 3">
    <name type="scientific">Novipirellula herctigrandis</name>
    <dbReference type="NCBI Taxonomy" id="2527986"/>
    <lineage>
        <taxon>Bacteria</taxon>
        <taxon>Pseudomonadati</taxon>
        <taxon>Planctomycetota</taxon>
        <taxon>Planctomycetia</taxon>
        <taxon>Pirellulales</taxon>
        <taxon>Pirellulaceae</taxon>
        <taxon>Novipirellula</taxon>
    </lineage>
</organism>
<keyword evidence="3" id="KW-1185">Reference proteome</keyword>
<reference evidence="2 3" key="1">
    <citation type="submission" date="2019-02" db="EMBL/GenBank/DDBJ databases">
        <title>Deep-cultivation of Planctomycetes and their phenomic and genomic characterization uncovers novel biology.</title>
        <authorList>
            <person name="Wiegand S."/>
            <person name="Jogler M."/>
            <person name="Boedeker C."/>
            <person name="Pinto D."/>
            <person name="Vollmers J."/>
            <person name="Rivas-Marin E."/>
            <person name="Kohn T."/>
            <person name="Peeters S.H."/>
            <person name="Heuer A."/>
            <person name="Rast P."/>
            <person name="Oberbeckmann S."/>
            <person name="Bunk B."/>
            <person name="Jeske O."/>
            <person name="Meyerdierks A."/>
            <person name="Storesund J.E."/>
            <person name="Kallscheuer N."/>
            <person name="Luecker S."/>
            <person name="Lage O.M."/>
            <person name="Pohl T."/>
            <person name="Merkel B.J."/>
            <person name="Hornburger P."/>
            <person name="Mueller R.-W."/>
            <person name="Bruemmer F."/>
            <person name="Labrenz M."/>
            <person name="Spormann A.M."/>
            <person name="Op Den Camp H."/>
            <person name="Overmann J."/>
            <person name="Amann R."/>
            <person name="Jetten M.S.M."/>
            <person name="Mascher T."/>
            <person name="Medema M.H."/>
            <person name="Devos D.P."/>
            <person name="Kaster A.-K."/>
            <person name="Ovreas L."/>
            <person name="Rohde M."/>
            <person name="Galperin M.Y."/>
            <person name="Jogler C."/>
        </authorList>
    </citation>
    <scope>NUCLEOTIDE SEQUENCE [LARGE SCALE GENOMIC DNA]</scope>
    <source>
        <strain evidence="2 3">CA13</strain>
    </source>
</reference>
<evidence type="ECO:0000313" key="3">
    <source>
        <dbReference type="Proteomes" id="UP000315010"/>
    </source>
</evidence>
<dbReference type="Proteomes" id="UP000315010">
    <property type="component" value="Unassembled WGS sequence"/>
</dbReference>
<keyword evidence="1" id="KW-0812">Transmembrane</keyword>
<proteinExistence type="predicted"/>
<accession>A0A5C5Z5I7</accession>
<name>A0A5C5Z5I7_9BACT</name>
<sequence length="141" mass="16036">MPNDYYRAALLASIPLLWCGICLVLSWASGWWVLAKQFPARSRVDGPVARMRTGSIGPIHYHSMLTFVAAEHGIRISIFLPFRIGHPPLFIPWEAFLNIRDDSKLFSQKVKMSIGQPAIARVVFPGWVKYHMPLEMRFPAS</sequence>
<dbReference type="EMBL" id="SJPJ01000001">
    <property type="protein sequence ID" value="TWT82514.1"/>
    <property type="molecule type" value="Genomic_DNA"/>
</dbReference>
<keyword evidence="1" id="KW-1133">Transmembrane helix</keyword>
<keyword evidence="1" id="KW-0472">Membrane</keyword>
<gene>
    <name evidence="2" type="ORF">CA13_39770</name>
</gene>
<protein>
    <submittedName>
        <fullName evidence="2">Uncharacterized protein</fullName>
    </submittedName>
</protein>